<reference evidence="20" key="1">
    <citation type="submission" date="2021-05" db="EMBL/GenBank/DDBJ databases">
        <authorList>
            <person name="Tanabe Y."/>
        </authorList>
    </citation>
    <scope>NUCLEOTIDE SEQUENCE</scope>
    <source>
        <strain evidence="20">BOTRYCO-1</strain>
    </source>
</reference>
<keyword evidence="6 15" id="KW-0479">Metal-binding</keyword>
<dbReference type="InterPro" id="IPR034210">
    <property type="entry name" value="CcO_II_C"/>
</dbReference>
<evidence type="ECO:0000256" key="16">
    <source>
        <dbReference type="SAM" id="Phobius"/>
    </source>
</evidence>
<dbReference type="InterPro" id="IPR014222">
    <property type="entry name" value="Cyt_c_oxidase_su2"/>
</dbReference>
<evidence type="ECO:0000313" key="21">
    <source>
        <dbReference type="Proteomes" id="UP001161064"/>
    </source>
</evidence>
<evidence type="ECO:0000256" key="9">
    <source>
        <dbReference type="ARBA" id="ARBA00022989"/>
    </source>
</evidence>
<accession>A0ABQ4PW29</accession>
<comment type="cofactor">
    <cofactor evidence="15">
        <name>Cu cation</name>
        <dbReference type="ChEBI" id="CHEBI:23378"/>
    </cofactor>
    <text evidence="15">Binds a copper A center.</text>
</comment>
<dbReference type="PANTHER" id="PTHR22888">
    <property type="entry name" value="CYTOCHROME C OXIDASE, SUBUNIT II"/>
    <property type="match status" value="1"/>
</dbReference>
<proteinExistence type="inferred from homology"/>
<comment type="catalytic activity">
    <reaction evidence="13 15">
        <text>4 Fe(II)-[cytochrome c] + O2 + 8 H(+)(in) = 4 Fe(III)-[cytochrome c] + 2 H2O + 4 H(+)(out)</text>
        <dbReference type="Rhea" id="RHEA:11436"/>
        <dbReference type="Rhea" id="RHEA-COMP:10350"/>
        <dbReference type="Rhea" id="RHEA-COMP:14399"/>
        <dbReference type="ChEBI" id="CHEBI:15377"/>
        <dbReference type="ChEBI" id="CHEBI:15378"/>
        <dbReference type="ChEBI" id="CHEBI:15379"/>
        <dbReference type="ChEBI" id="CHEBI:29033"/>
        <dbReference type="ChEBI" id="CHEBI:29034"/>
        <dbReference type="EC" id="7.1.1.9"/>
    </reaction>
</comment>
<dbReference type="PRINTS" id="PR01166">
    <property type="entry name" value="CYCOXIDASEII"/>
</dbReference>
<keyword evidence="7" id="KW-1278">Translocase</keyword>
<feature type="domain" description="Cytochrome oxidase subunit II copper A binding" evidence="18">
    <location>
        <begin position="124"/>
        <end position="258"/>
    </location>
</feature>
<dbReference type="NCBIfam" id="TIGR02866">
    <property type="entry name" value="CoxB"/>
    <property type="match status" value="1"/>
</dbReference>
<comment type="subcellular location">
    <subcellularLocation>
        <location evidence="14">Cell membrane</location>
        <topology evidence="14">Multi-pass membrane protein</topology>
    </subcellularLocation>
    <subcellularLocation>
        <location evidence="1">Membrane</location>
        <topology evidence="1">Multi-pass membrane protein</topology>
    </subcellularLocation>
</comment>
<name>A0ABQ4PW29_9PROT</name>
<evidence type="ECO:0000256" key="11">
    <source>
        <dbReference type="ARBA" id="ARBA00023136"/>
    </source>
</evidence>
<evidence type="ECO:0000313" key="20">
    <source>
        <dbReference type="EMBL" id="GIU67180.1"/>
    </source>
</evidence>
<evidence type="ECO:0000256" key="7">
    <source>
        <dbReference type="ARBA" id="ARBA00022967"/>
    </source>
</evidence>
<keyword evidence="11 16" id="KW-0472">Membrane</keyword>
<dbReference type="PROSITE" id="PS50999">
    <property type="entry name" value="COX2_TM"/>
    <property type="match status" value="1"/>
</dbReference>
<keyword evidence="8 14" id="KW-0249">Electron transport</keyword>
<feature type="domain" description="Cytochrome oxidase subunit II transmembrane region profile" evidence="19">
    <location>
        <begin position="26"/>
        <end position="122"/>
    </location>
</feature>
<dbReference type="Gene3D" id="1.10.287.90">
    <property type="match status" value="1"/>
</dbReference>
<dbReference type="PANTHER" id="PTHR22888:SF9">
    <property type="entry name" value="CYTOCHROME C OXIDASE SUBUNIT 2"/>
    <property type="match status" value="1"/>
</dbReference>
<comment type="caution">
    <text evidence="20">The sequence shown here is derived from an EMBL/GenBank/DDBJ whole genome shotgun (WGS) entry which is preliminary data.</text>
</comment>
<evidence type="ECO:0000256" key="3">
    <source>
        <dbReference type="ARBA" id="ARBA00022448"/>
    </source>
</evidence>
<keyword evidence="4 14" id="KW-0679">Respiratory chain</keyword>
<evidence type="ECO:0000256" key="6">
    <source>
        <dbReference type="ARBA" id="ARBA00022723"/>
    </source>
</evidence>
<dbReference type="CDD" id="cd13912">
    <property type="entry name" value="CcO_II_C"/>
    <property type="match status" value="1"/>
</dbReference>
<keyword evidence="17" id="KW-0732">Signal</keyword>
<feature type="transmembrane region" description="Helical" evidence="16">
    <location>
        <begin position="94"/>
        <end position="116"/>
    </location>
</feature>
<dbReference type="Proteomes" id="UP001161064">
    <property type="component" value="Unassembled WGS sequence"/>
</dbReference>
<feature type="chain" id="PRO_5046181084" description="Cytochrome c oxidase subunit 2" evidence="17">
    <location>
        <begin position="22"/>
        <end position="288"/>
    </location>
</feature>
<evidence type="ECO:0000259" key="18">
    <source>
        <dbReference type="PROSITE" id="PS50857"/>
    </source>
</evidence>
<dbReference type="SUPFAM" id="SSF81464">
    <property type="entry name" value="Cytochrome c oxidase subunit II-like, transmembrane region"/>
    <property type="match status" value="1"/>
</dbReference>
<feature type="signal peptide" evidence="17">
    <location>
        <begin position="1"/>
        <end position="21"/>
    </location>
</feature>
<keyword evidence="5 14" id="KW-0812">Transmembrane</keyword>
<dbReference type="InterPro" id="IPR045187">
    <property type="entry name" value="CcO_II"/>
</dbReference>
<comment type="similarity">
    <text evidence="2 14">Belongs to the cytochrome c oxidase subunit 2 family.</text>
</comment>
<dbReference type="EC" id="7.1.1.9" evidence="15"/>
<keyword evidence="9 16" id="KW-1133">Transmembrane helix</keyword>
<dbReference type="PROSITE" id="PS50857">
    <property type="entry name" value="COX2_CUA"/>
    <property type="match status" value="1"/>
</dbReference>
<evidence type="ECO:0000256" key="2">
    <source>
        <dbReference type="ARBA" id="ARBA00007866"/>
    </source>
</evidence>
<dbReference type="InterPro" id="IPR002429">
    <property type="entry name" value="CcO_II-like_C"/>
</dbReference>
<evidence type="ECO:0000256" key="17">
    <source>
        <dbReference type="SAM" id="SignalP"/>
    </source>
</evidence>
<evidence type="ECO:0000256" key="8">
    <source>
        <dbReference type="ARBA" id="ARBA00022982"/>
    </source>
</evidence>
<dbReference type="Pfam" id="PF02790">
    <property type="entry name" value="COX2_TM"/>
    <property type="match status" value="1"/>
</dbReference>
<sequence length="288" mass="31343">MRRWQTAGLAALMGAATIVQAAWADQPVDKGLGLQPPVTEVARDITFFHNLVLLPVIVAISVFVAGLLAYCIIRFNKRANPVPAKFTHNTTIEVVWTFIPVLILVGISLFSFPLLYKEDQTPAKYDMTLKVTGHQWYWSYEYPDYDGIGFDANILAKDEATAAGKPYLLGTDNAVIVPVNKTVRVQVTASDVIHSWSMSSFGVKMDAVPGRLNEAWFKVEKPGTYFGQCSEICGVKHAYMPIEIKAVPQAEFDAWVASQKSAATGATNPTAAQFAANAPSTAISAQAN</sequence>
<keyword evidence="21" id="KW-1185">Reference proteome</keyword>
<evidence type="ECO:0000256" key="1">
    <source>
        <dbReference type="ARBA" id="ARBA00004141"/>
    </source>
</evidence>
<evidence type="ECO:0000256" key="5">
    <source>
        <dbReference type="ARBA" id="ARBA00022692"/>
    </source>
</evidence>
<dbReference type="Gene3D" id="2.60.40.420">
    <property type="entry name" value="Cupredoxins - blue copper proteins"/>
    <property type="match status" value="1"/>
</dbReference>
<evidence type="ECO:0000256" key="13">
    <source>
        <dbReference type="ARBA" id="ARBA00047816"/>
    </source>
</evidence>
<dbReference type="InterPro" id="IPR008972">
    <property type="entry name" value="Cupredoxin"/>
</dbReference>
<evidence type="ECO:0000256" key="15">
    <source>
        <dbReference type="RuleBase" id="RU004024"/>
    </source>
</evidence>
<keyword evidence="3 14" id="KW-0813">Transport</keyword>
<dbReference type="InterPro" id="IPR011759">
    <property type="entry name" value="Cyt_c_oxidase_su2_TM_dom"/>
</dbReference>
<evidence type="ECO:0000259" key="19">
    <source>
        <dbReference type="PROSITE" id="PS50999"/>
    </source>
</evidence>
<dbReference type="RefSeq" id="WP_284359960.1">
    <property type="nucleotide sequence ID" value="NZ_BPFZ01000007.1"/>
</dbReference>
<dbReference type="SUPFAM" id="SSF49503">
    <property type="entry name" value="Cupredoxins"/>
    <property type="match status" value="1"/>
</dbReference>
<protein>
    <recommendedName>
        <fullName evidence="15">Cytochrome c oxidase subunit 2</fullName>
        <ecNumber evidence="15">7.1.1.9</ecNumber>
    </recommendedName>
</protein>
<gene>
    <name evidence="20" type="primary">coxB</name>
    <name evidence="20" type="ORF">PsB1_1334</name>
</gene>
<evidence type="ECO:0000256" key="4">
    <source>
        <dbReference type="ARBA" id="ARBA00022660"/>
    </source>
</evidence>
<dbReference type="Pfam" id="PF00116">
    <property type="entry name" value="COX2"/>
    <property type="match status" value="1"/>
</dbReference>
<dbReference type="PROSITE" id="PS00078">
    <property type="entry name" value="COX2"/>
    <property type="match status" value="1"/>
</dbReference>
<reference evidence="20" key="2">
    <citation type="journal article" date="2023" name="ISME Commun">
        <title>Characterization of a bloom-associated alphaproteobacterial lineage, 'Candidatus Phycosocius': insights into freshwater algal-bacterial interactions.</title>
        <authorList>
            <person name="Tanabe Y."/>
            <person name="Yamaguchi H."/>
            <person name="Yoshida M."/>
            <person name="Kai A."/>
            <person name="Okazaki Y."/>
        </authorList>
    </citation>
    <scope>NUCLEOTIDE SEQUENCE</scope>
    <source>
        <strain evidence="20">BOTRYCO-1</strain>
    </source>
</reference>
<dbReference type="EMBL" id="BPFZ01000007">
    <property type="protein sequence ID" value="GIU67180.1"/>
    <property type="molecule type" value="Genomic_DNA"/>
</dbReference>
<organism evidence="20 21">
    <name type="scientific">Candidatus Phycosocius spiralis</name>
    <dbReference type="NCBI Taxonomy" id="2815099"/>
    <lineage>
        <taxon>Bacteria</taxon>
        <taxon>Pseudomonadati</taxon>
        <taxon>Pseudomonadota</taxon>
        <taxon>Alphaproteobacteria</taxon>
        <taxon>Caulobacterales</taxon>
        <taxon>Caulobacterales incertae sedis</taxon>
        <taxon>Candidatus Phycosocius</taxon>
    </lineage>
</organism>
<keyword evidence="10 15" id="KW-0186">Copper</keyword>
<feature type="transmembrane region" description="Helical" evidence="16">
    <location>
        <begin position="48"/>
        <end position="73"/>
    </location>
</feature>
<dbReference type="InterPro" id="IPR036257">
    <property type="entry name" value="Cyt_c_oxidase_su2_TM_sf"/>
</dbReference>
<comment type="function">
    <text evidence="12 15">Subunits I and II form the functional core of the enzyme complex. Electrons originating in cytochrome c are transferred via heme a and Cu(A) to the binuclear center formed by heme a3 and Cu(B).</text>
</comment>
<evidence type="ECO:0000256" key="14">
    <source>
        <dbReference type="RuleBase" id="RU000456"/>
    </source>
</evidence>
<evidence type="ECO:0000256" key="12">
    <source>
        <dbReference type="ARBA" id="ARBA00024688"/>
    </source>
</evidence>
<dbReference type="InterPro" id="IPR001505">
    <property type="entry name" value="Copper_CuA"/>
</dbReference>
<evidence type="ECO:0000256" key="10">
    <source>
        <dbReference type="ARBA" id="ARBA00023008"/>
    </source>
</evidence>